<keyword evidence="2" id="KW-1185">Reference proteome</keyword>
<evidence type="ECO:0000313" key="1">
    <source>
        <dbReference type="EMBL" id="EJD35832.1"/>
    </source>
</evidence>
<dbReference type="AlphaFoldDB" id="J0LF87"/>
<dbReference type="EMBL" id="JH687878">
    <property type="protein sequence ID" value="EJD35832.1"/>
    <property type="molecule type" value="Genomic_DNA"/>
</dbReference>
<proteinExistence type="predicted"/>
<name>J0LF87_AURST</name>
<dbReference type="InParanoid" id="J0LF87"/>
<reference evidence="2" key="1">
    <citation type="journal article" date="2012" name="Science">
        <title>The Paleozoic origin of enzymatic lignin decomposition reconstructed from 31 fungal genomes.</title>
        <authorList>
            <person name="Floudas D."/>
            <person name="Binder M."/>
            <person name="Riley R."/>
            <person name="Barry K."/>
            <person name="Blanchette R.A."/>
            <person name="Henrissat B."/>
            <person name="Martinez A.T."/>
            <person name="Otillar R."/>
            <person name="Spatafora J.W."/>
            <person name="Yadav J.S."/>
            <person name="Aerts A."/>
            <person name="Benoit I."/>
            <person name="Boyd A."/>
            <person name="Carlson A."/>
            <person name="Copeland A."/>
            <person name="Coutinho P.M."/>
            <person name="de Vries R.P."/>
            <person name="Ferreira P."/>
            <person name="Findley K."/>
            <person name="Foster B."/>
            <person name="Gaskell J."/>
            <person name="Glotzer D."/>
            <person name="Gorecki P."/>
            <person name="Heitman J."/>
            <person name="Hesse C."/>
            <person name="Hori C."/>
            <person name="Igarashi K."/>
            <person name="Jurgens J.A."/>
            <person name="Kallen N."/>
            <person name="Kersten P."/>
            <person name="Kohler A."/>
            <person name="Kuees U."/>
            <person name="Kumar T.K.A."/>
            <person name="Kuo A."/>
            <person name="LaButti K."/>
            <person name="Larrondo L.F."/>
            <person name="Lindquist E."/>
            <person name="Ling A."/>
            <person name="Lombard V."/>
            <person name="Lucas S."/>
            <person name="Lundell T."/>
            <person name="Martin R."/>
            <person name="McLaughlin D.J."/>
            <person name="Morgenstern I."/>
            <person name="Morin E."/>
            <person name="Murat C."/>
            <person name="Nagy L.G."/>
            <person name="Nolan M."/>
            <person name="Ohm R.A."/>
            <person name="Patyshakuliyeva A."/>
            <person name="Rokas A."/>
            <person name="Ruiz-Duenas F.J."/>
            <person name="Sabat G."/>
            <person name="Salamov A."/>
            <person name="Samejima M."/>
            <person name="Schmutz J."/>
            <person name="Slot J.C."/>
            <person name="St John F."/>
            <person name="Stenlid J."/>
            <person name="Sun H."/>
            <person name="Sun S."/>
            <person name="Syed K."/>
            <person name="Tsang A."/>
            <person name="Wiebenga A."/>
            <person name="Young D."/>
            <person name="Pisabarro A."/>
            <person name="Eastwood D.C."/>
            <person name="Martin F."/>
            <person name="Cullen D."/>
            <person name="Grigoriev I.V."/>
            <person name="Hibbett D.S."/>
        </authorList>
    </citation>
    <scope>NUCLEOTIDE SEQUENCE [LARGE SCALE GENOMIC DNA]</scope>
    <source>
        <strain evidence="2">TFB10046</strain>
    </source>
</reference>
<protein>
    <submittedName>
        <fullName evidence="1">Uncharacterized protein</fullName>
    </submittedName>
</protein>
<organism evidence="1 2">
    <name type="scientific">Auricularia subglabra (strain TFB-10046 / SS5)</name>
    <name type="common">White-rot fungus</name>
    <name type="synonym">Auricularia delicata (strain TFB10046)</name>
    <dbReference type="NCBI Taxonomy" id="717982"/>
    <lineage>
        <taxon>Eukaryota</taxon>
        <taxon>Fungi</taxon>
        <taxon>Dikarya</taxon>
        <taxon>Basidiomycota</taxon>
        <taxon>Agaricomycotina</taxon>
        <taxon>Agaricomycetes</taxon>
        <taxon>Auriculariales</taxon>
        <taxon>Auriculariaceae</taxon>
        <taxon>Auricularia</taxon>
    </lineage>
</organism>
<sequence length="76" mass="8680">MRTEPRICVLQCVPKIVHLSRRQHCTEGGRASEWGGDCNFDTRTVVHDGPQCQLIVAHTHSNTPQRVTKRRFALEN</sequence>
<dbReference type="Proteomes" id="UP000006514">
    <property type="component" value="Unassembled WGS sequence"/>
</dbReference>
<accession>J0LF87</accession>
<gene>
    <name evidence="1" type="ORF">AURDEDRAFT_117242</name>
</gene>
<dbReference type="KEGG" id="adl:AURDEDRAFT_117242"/>
<evidence type="ECO:0000313" key="2">
    <source>
        <dbReference type="Proteomes" id="UP000006514"/>
    </source>
</evidence>